<evidence type="ECO:0000259" key="3">
    <source>
        <dbReference type="Pfam" id="PF13290"/>
    </source>
</evidence>
<dbReference type="PANTHER" id="PTHR48267">
    <property type="entry name" value="CUPREDOXIN SUPERFAMILY PROTEIN"/>
    <property type="match status" value="1"/>
</dbReference>
<dbReference type="EMBL" id="JAHCVJ010000008">
    <property type="protein sequence ID" value="MBT0666115.1"/>
    <property type="molecule type" value="Genomic_DNA"/>
</dbReference>
<dbReference type="Gene3D" id="2.60.40.10">
    <property type="entry name" value="Immunoglobulins"/>
    <property type="match status" value="2"/>
</dbReference>
<keyword evidence="2" id="KW-0732">Signal</keyword>
<comment type="caution">
    <text evidence="4">The sequence shown here is derived from an EMBL/GenBank/DDBJ whole genome shotgun (WGS) entry which is preliminary data.</text>
</comment>
<keyword evidence="5" id="KW-1185">Reference proteome</keyword>
<reference evidence="4 5" key="1">
    <citation type="submission" date="2021-05" db="EMBL/GenBank/DDBJ databases">
        <title>The draft genome of Geobacter pelophilus DSM 12255.</title>
        <authorList>
            <person name="Xu Z."/>
            <person name="Masuda Y."/>
            <person name="Itoh H."/>
            <person name="Senoo K."/>
        </authorList>
    </citation>
    <scope>NUCLEOTIDE SEQUENCE [LARGE SCALE GENOMIC DNA]</scope>
    <source>
        <strain evidence="4 5">DSM 12255</strain>
    </source>
</reference>
<evidence type="ECO:0000256" key="1">
    <source>
        <dbReference type="SAM" id="MobiDB-lite"/>
    </source>
</evidence>
<gene>
    <name evidence="4" type="ORF">KI809_17520</name>
</gene>
<feature type="chain" id="PRO_5043778225" evidence="2">
    <location>
        <begin position="29"/>
        <end position="1624"/>
    </location>
</feature>
<sequence length="1624" mass="172906">MSRNRLFSGWAVLVITAIVTLFGSNAQAGPGGGTYYANSPAGGASGAALRKFVDKLPGVGLPGCTKSSPPGIGTCNENNLGNYIPVASKITGRPGVPADLPTGNDYYEIGLVEYNQKMHSDLPKKTKLRGYRDLSASFANMSTQYLGPLIIASKDKPVRVKFTNMLPTGNAGKLFIPVDTTLMGAGPGPYSDLAGTTTCSTTMMSPYSNTQTINENCSTNIQYTQNRATIHLHGGNSPWISDGTPHQWITPAGETSVPPSMRKGAAVSNVPDMWFDINGNSVAAGTPAATTDPGAGSMTFLWTNQQSNRLMFYHDHSLGITRLNVYAGEAAGYLITDAVEEDLITRGILPNICPGGGAAVCEYRYGVPLIIQDKTFVPQNIAVQDAKWDTTKWGIPGDLWFPHVYEPNQDPTSPAGANPFGRWDYGPWFWPPVSVDPSKRTIPDPSTTPEAFMDTMVVNGTAYPYMTVEPKPYRFRILNATNDRMLNLSLFIADQNDPLGTEVKMVTAAPTPTFPAGPYPTEAVWPTDGRAGGVPDPATRGPNIIQIGNESGFIANPVVHPNQPVNYNYNRRDIVVLNVQEKNLFLGSAERADVVIDFSDPKYIGKNIILYNDAPAPVPAGDPRQDYYTGNPDQTASGGAPSTLRGYGPNTRTVMQFRVAGTPAPNPTLLSKLNTELPLAFKASQPAPLVPEPTYPTTAWGVATPQEQYAKIQDYSITLKPLNRDYTQSTIPATIPFQSKAIQELWDPYGRMNATLGLELPFTSQFNQTTIPMGYAEPATEMIVDGHPQIWKVTHNGVDTHPVHFHMFDVQVINRVGWDGAIRPADENELGWKETVRMNPLEDIIVALRPKNQTLPATITLPTSTRLVDPTQPVNAMLPATDIGNFVSRGFTINQGVAGAPNAGQAVVILNKSVDYGYEYVWHCHILGHEENDFMRPVIFTASTALPPNPSFTALINAGTNPSVPTPGGAFLFGQQVPGKTGYVNAYNNPNINQIVLQWSDGSPETTPSRFLVQRSVNGGAFADLAEISFLSGWPAIYTDTAVDPGTQYAYNIYALNDYLVSNAKSAAPATSATVTTGAWLPATGVAVTDSKPIGHVVGTNVHFTAAASVTATPQPTNVAYQYRFLVNGVEVQPFGSSNLYTLPDTTAVGSYTITVEARTSASQNPVASTTITHAVINPPNPPTTVASPVPAVYSAEPVVVTLTATAPNPAVPVQGIYYTLDGSLPTTAMPPYVGPITLTKTTTINYFAVDVNGTAEAVHSDTWYIHVPDLVATMQINNGATFAKGLAVTLNVNAFDPVGVATMEFSNDGTNWSGEEPYATTKQWTLTTGSDGPRTVYARFRDKSLPTGVQYPPITAAITLDTTAPITTPSPDPGTYTNGSSLFVSLTASETATIYYTIDGTTPTTASLVYAAPIQINTAAGSSTTIKYFAIDSAGNVETVKTSVWSMATIDLTASAKINGGATWTPITNVTLTLNVSDPSGVASYGLSNDGSTWSGPFASPDTTAGANLTITPSWTLTSGEGLKTVYIRFTDTNLGGGTTYPPITATILLGTKDGLIPGTSSHLASAIKALKIAKGFISPGPLDLVHADVAPYSRGASQPDGRIDLGDVSVILLHLLGVIATF</sequence>
<feature type="domain" description="GH29D-like beta-sandwich" evidence="3">
    <location>
        <begin position="1372"/>
        <end position="1443"/>
    </location>
</feature>
<feature type="signal peptide" evidence="2">
    <location>
        <begin position="1"/>
        <end position="28"/>
    </location>
</feature>
<dbReference type="Gene3D" id="2.60.40.420">
    <property type="entry name" value="Cupredoxins - blue copper proteins"/>
    <property type="match status" value="3"/>
</dbReference>
<dbReference type="InterPro" id="IPR008972">
    <property type="entry name" value="Cupredoxin"/>
</dbReference>
<feature type="domain" description="GH29D-like beta-sandwich" evidence="3">
    <location>
        <begin position="1198"/>
        <end position="1260"/>
    </location>
</feature>
<feature type="region of interest" description="Disordered" evidence="1">
    <location>
        <begin position="616"/>
        <end position="647"/>
    </location>
</feature>
<evidence type="ECO:0000313" key="4">
    <source>
        <dbReference type="EMBL" id="MBT0666115.1"/>
    </source>
</evidence>
<dbReference type="InterPro" id="IPR059177">
    <property type="entry name" value="GH29D-like_dom"/>
</dbReference>
<dbReference type="Pfam" id="PF13290">
    <property type="entry name" value="CHB_HEX_C_1"/>
    <property type="match status" value="2"/>
</dbReference>
<dbReference type="Pfam" id="PF17957">
    <property type="entry name" value="Big_7"/>
    <property type="match status" value="1"/>
</dbReference>
<evidence type="ECO:0000313" key="5">
    <source>
        <dbReference type="Proteomes" id="UP000811899"/>
    </source>
</evidence>
<dbReference type="SUPFAM" id="SSF49503">
    <property type="entry name" value="Cupredoxins"/>
    <property type="match status" value="3"/>
</dbReference>
<dbReference type="PANTHER" id="PTHR48267:SF1">
    <property type="entry name" value="BILIRUBIN OXIDASE"/>
    <property type="match status" value="1"/>
</dbReference>
<organism evidence="4 5">
    <name type="scientific">Geoanaerobacter pelophilus</name>
    <dbReference type="NCBI Taxonomy" id="60036"/>
    <lineage>
        <taxon>Bacteria</taxon>
        <taxon>Pseudomonadati</taxon>
        <taxon>Thermodesulfobacteriota</taxon>
        <taxon>Desulfuromonadia</taxon>
        <taxon>Geobacterales</taxon>
        <taxon>Geobacteraceae</taxon>
        <taxon>Geoanaerobacter</taxon>
    </lineage>
</organism>
<proteinExistence type="predicted"/>
<dbReference type="RefSeq" id="WP_214172879.1">
    <property type="nucleotide sequence ID" value="NZ_JAHCVJ010000008.1"/>
</dbReference>
<dbReference type="InterPro" id="IPR013783">
    <property type="entry name" value="Ig-like_fold"/>
</dbReference>
<protein>
    <submittedName>
        <fullName evidence="4">Chitobiase/beta-hexosaminidase C-terminal domain-containing protein</fullName>
    </submittedName>
</protein>
<accession>A0AAW4LC11</accession>
<evidence type="ECO:0000256" key="2">
    <source>
        <dbReference type="SAM" id="SignalP"/>
    </source>
</evidence>
<name>A0AAW4LC11_9BACT</name>
<dbReference type="InterPro" id="IPR045087">
    <property type="entry name" value="Cu-oxidase_fam"/>
</dbReference>
<dbReference type="Proteomes" id="UP000811899">
    <property type="component" value="Unassembled WGS sequence"/>
</dbReference>